<evidence type="ECO:0000313" key="3">
    <source>
        <dbReference type="Proteomes" id="UP001497516"/>
    </source>
</evidence>
<feature type="compositionally biased region" description="Polar residues" evidence="1">
    <location>
        <begin position="51"/>
        <end position="60"/>
    </location>
</feature>
<keyword evidence="3" id="KW-1185">Reference proteome</keyword>
<accession>A0AAV2FET3</accession>
<evidence type="ECO:0000313" key="2">
    <source>
        <dbReference type="EMBL" id="CAL1396547.1"/>
    </source>
</evidence>
<dbReference type="AlphaFoldDB" id="A0AAV2FET3"/>
<dbReference type="EMBL" id="OZ034819">
    <property type="protein sequence ID" value="CAL1396547.1"/>
    <property type="molecule type" value="Genomic_DNA"/>
</dbReference>
<sequence length="66" mass="7672">MGGEARKARRRPARKRELGFRQVLTDEIEIEIGDCRMQSRRRRRTPPPTTNLSQRSSPSTKIPLEP</sequence>
<reference evidence="2 3" key="1">
    <citation type="submission" date="2024-04" db="EMBL/GenBank/DDBJ databases">
        <authorList>
            <person name="Fracassetti M."/>
        </authorList>
    </citation>
    <scope>NUCLEOTIDE SEQUENCE [LARGE SCALE GENOMIC DNA]</scope>
</reference>
<gene>
    <name evidence="2" type="ORF">LTRI10_LOCUS36906</name>
</gene>
<organism evidence="2 3">
    <name type="scientific">Linum trigynum</name>
    <dbReference type="NCBI Taxonomy" id="586398"/>
    <lineage>
        <taxon>Eukaryota</taxon>
        <taxon>Viridiplantae</taxon>
        <taxon>Streptophyta</taxon>
        <taxon>Embryophyta</taxon>
        <taxon>Tracheophyta</taxon>
        <taxon>Spermatophyta</taxon>
        <taxon>Magnoliopsida</taxon>
        <taxon>eudicotyledons</taxon>
        <taxon>Gunneridae</taxon>
        <taxon>Pentapetalae</taxon>
        <taxon>rosids</taxon>
        <taxon>fabids</taxon>
        <taxon>Malpighiales</taxon>
        <taxon>Linaceae</taxon>
        <taxon>Linum</taxon>
    </lineage>
</organism>
<dbReference type="Proteomes" id="UP001497516">
    <property type="component" value="Chromosome 6"/>
</dbReference>
<name>A0AAV2FET3_9ROSI</name>
<evidence type="ECO:0000256" key="1">
    <source>
        <dbReference type="SAM" id="MobiDB-lite"/>
    </source>
</evidence>
<protein>
    <submittedName>
        <fullName evidence="2">Uncharacterized protein</fullName>
    </submittedName>
</protein>
<feature type="region of interest" description="Disordered" evidence="1">
    <location>
        <begin position="35"/>
        <end position="66"/>
    </location>
</feature>
<proteinExistence type="predicted"/>